<evidence type="ECO:0000313" key="3">
    <source>
        <dbReference type="EMBL" id="KAE9166566.1"/>
    </source>
</evidence>
<name>A0A6A3VIT3_9STRA</name>
<dbReference type="EMBL" id="QXGC01009262">
    <property type="protein sequence ID" value="KAE9157831.1"/>
    <property type="molecule type" value="Genomic_DNA"/>
</dbReference>
<dbReference type="AlphaFoldDB" id="A0A6A3VIT3"/>
<sequence length="109" mass="11917">MALSELIIAIVHRDLAVTTALDSRFASQMLVDRKVQVPHPDNDVAGASPPVIASTQLVTTAMASRILVTVTTPRCVTLIYSSTRYRIEWPGPPASDLLQQSCKSIKWPM</sequence>
<proteinExistence type="predicted"/>
<dbReference type="Proteomes" id="UP000476176">
    <property type="component" value="Unassembled WGS sequence"/>
</dbReference>
<dbReference type="EMBL" id="QXGD01005328">
    <property type="protein sequence ID" value="KAE9166566.1"/>
    <property type="molecule type" value="Genomic_DNA"/>
</dbReference>
<dbReference type="EMBL" id="QXGE01008875">
    <property type="protein sequence ID" value="KAE9261379.1"/>
    <property type="molecule type" value="Genomic_DNA"/>
</dbReference>
<evidence type="ECO:0000313" key="5">
    <source>
        <dbReference type="Proteomes" id="UP000433483"/>
    </source>
</evidence>
<evidence type="ECO:0000313" key="8">
    <source>
        <dbReference type="Proteomes" id="UP000476176"/>
    </source>
</evidence>
<evidence type="ECO:0000313" key="1">
    <source>
        <dbReference type="EMBL" id="KAE9157589.1"/>
    </source>
</evidence>
<gene>
    <name evidence="4" type="ORF">PF001_g32431</name>
    <name evidence="3" type="ORF">PF002_g31082</name>
    <name evidence="2" type="ORF">PF004_g32070</name>
    <name evidence="1" type="ORF">PF005_g32774</name>
</gene>
<dbReference type="Proteomes" id="UP000433483">
    <property type="component" value="Unassembled WGS sequence"/>
</dbReference>
<evidence type="ECO:0000313" key="4">
    <source>
        <dbReference type="EMBL" id="KAE9261379.1"/>
    </source>
</evidence>
<dbReference type="OrthoDB" id="10319483at2759"/>
<dbReference type="Proteomes" id="UP000437068">
    <property type="component" value="Unassembled WGS sequence"/>
</dbReference>
<reference evidence="5 6" key="1">
    <citation type="submission" date="2018-08" db="EMBL/GenBank/DDBJ databases">
        <title>Genomic investigation of the strawberry pathogen Phytophthora fragariae indicates pathogenicity is determined by transcriptional variation in three key races.</title>
        <authorList>
            <person name="Adams T.M."/>
            <person name="Armitage A.D."/>
            <person name="Sobczyk M.K."/>
            <person name="Bates H.J."/>
            <person name="Dunwell J.M."/>
            <person name="Nellist C.F."/>
            <person name="Harrison R.J."/>
        </authorList>
    </citation>
    <scope>NUCLEOTIDE SEQUENCE [LARGE SCALE GENOMIC DNA]</scope>
    <source>
        <strain evidence="4 6">A4</strain>
        <strain evidence="3 7">BC-1</strain>
        <strain evidence="2 8">BC-23</strain>
        <strain evidence="1 5">NOV-27</strain>
    </source>
</reference>
<accession>A0A6A3VIT3</accession>
<dbReference type="Proteomes" id="UP000440367">
    <property type="component" value="Unassembled WGS sequence"/>
</dbReference>
<evidence type="ECO:0000313" key="2">
    <source>
        <dbReference type="EMBL" id="KAE9157831.1"/>
    </source>
</evidence>
<comment type="caution">
    <text evidence="3">The sequence shown here is derived from an EMBL/GenBank/DDBJ whole genome shotgun (WGS) entry which is preliminary data.</text>
</comment>
<organism evidence="3 7">
    <name type="scientific">Phytophthora fragariae</name>
    <dbReference type="NCBI Taxonomy" id="53985"/>
    <lineage>
        <taxon>Eukaryota</taxon>
        <taxon>Sar</taxon>
        <taxon>Stramenopiles</taxon>
        <taxon>Oomycota</taxon>
        <taxon>Peronosporomycetes</taxon>
        <taxon>Peronosporales</taxon>
        <taxon>Peronosporaceae</taxon>
        <taxon>Phytophthora</taxon>
    </lineage>
</organism>
<evidence type="ECO:0000313" key="7">
    <source>
        <dbReference type="Proteomes" id="UP000440367"/>
    </source>
</evidence>
<dbReference type="EMBL" id="QXGB01008730">
    <property type="protein sequence ID" value="KAE9157589.1"/>
    <property type="molecule type" value="Genomic_DNA"/>
</dbReference>
<protein>
    <submittedName>
        <fullName evidence="3">Uncharacterized protein</fullName>
    </submittedName>
</protein>
<keyword evidence="5" id="KW-1185">Reference proteome</keyword>
<evidence type="ECO:0000313" key="6">
    <source>
        <dbReference type="Proteomes" id="UP000437068"/>
    </source>
</evidence>